<accession>B3T6G5</accession>
<dbReference type="SUPFAM" id="SSF54980">
    <property type="entry name" value="EF-G C-terminal domain-like"/>
    <property type="match status" value="1"/>
</dbReference>
<feature type="domain" description="Ribosome maturation protein SDO1/SBDS N-terminal" evidence="2">
    <location>
        <begin position="18"/>
        <end position="105"/>
    </location>
</feature>
<dbReference type="SUPFAM" id="SSF89895">
    <property type="entry name" value="FYSH domain"/>
    <property type="match status" value="1"/>
</dbReference>
<dbReference type="Pfam" id="PF20268">
    <property type="entry name" value="SBDS_C"/>
    <property type="match status" value="1"/>
</dbReference>
<dbReference type="InterPro" id="IPR018978">
    <property type="entry name" value="SDO1/SBDS_central"/>
</dbReference>
<dbReference type="SUPFAM" id="SSF109728">
    <property type="entry name" value="Hypothetical protein AF0491, middle domain"/>
    <property type="match status" value="1"/>
</dbReference>
<dbReference type="InterPro" id="IPR019783">
    <property type="entry name" value="SDO1/SBDS_N"/>
</dbReference>
<protein>
    <submittedName>
        <fullName evidence="5">Uncharacterized protein family UPF0023</fullName>
    </submittedName>
</protein>
<evidence type="ECO:0000313" key="5">
    <source>
        <dbReference type="EMBL" id="ABZ08174.1"/>
    </source>
</evidence>
<evidence type="ECO:0000259" key="3">
    <source>
        <dbReference type="Pfam" id="PF09377"/>
    </source>
</evidence>
<dbReference type="GO" id="GO:0042254">
    <property type="term" value="P:ribosome biogenesis"/>
    <property type="evidence" value="ECO:0007669"/>
    <property type="project" value="InterPro"/>
</dbReference>
<dbReference type="InterPro" id="IPR046928">
    <property type="entry name" value="SDO1/SBDS_C"/>
</dbReference>
<dbReference type="Pfam" id="PF01172">
    <property type="entry name" value="SBDS_N"/>
    <property type="match status" value="1"/>
</dbReference>
<dbReference type="InterPro" id="IPR002140">
    <property type="entry name" value="Sdo1/SBDS"/>
</dbReference>
<dbReference type="PANTHER" id="PTHR10927">
    <property type="entry name" value="RIBOSOME MATURATION PROTEIN SBDS"/>
    <property type="match status" value="1"/>
</dbReference>
<name>B3T6G5_9ZZZZ</name>
<evidence type="ECO:0000256" key="1">
    <source>
        <dbReference type="ARBA" id="ARBA00007433"/>
    </source>
</evidence>
<dbReference type="AlphaFoldDB" id="B3T6G5"/>
<dbReference type="InterPro" id="IPR039100">
    <property type="entry name" value="Sdo1/SBDS-like"/>
</dbReference>
<proteinExistence type="inferred from homology"/>
<dbReference type="Pfam" id="PF09377">
    <property type="entry name" value="SBDS_domain_II"/>
    <property type="match status" value="1"/>
</dbReference>
<dbReference type="NCBIfam" id="TIGR00291">
    <property type="entry name" value="RNA_SBDS"/>
    <property type="match status" value="1"/>
</dbReference>
<evidence type="ECO:0000259" key="2">
    <source>
        <dbReference type="Pfam" id="PF01172"/>
    </source>
</evidence>
<feature type="domain" description="Ribosome maturation protein SDO1/SBDS central" evidence="3">
    <location>
        <begin position="113"/>
        <end position="173"/>
    </location>
</feature>
<gene>
    <name evidence="5" type="ORF">ALOHA_HF4000APKG2H5ctg1g20</name>
</gene>
<dbReference type="InterPro" id="IPR035647">
    <property type="entry name" value="EFG_III/V"/>
</dbReference>
<dbReference type="EMBL" id="EU016623">
    <property type="protein sequence ID" value="ABZ08174.1"/>
    <property type="molecule type" value="Genomic_DNA"/>
</dbReference>
<dbReference type="PANTHER" id="PTHR10927:SF4">
    <property type="entry name" value="RIBOSOME MATURATION PROTEIN SDO1 HOMOLOG"/>
    <property type="match status" value="1"/>
</dbReference>
<comment type="similarity">
    <text evidence="1">Belongs to the SDO1/SBDS family.</text>
</comment>
<reference evidence="5" key="1">
    <citation type="journal article" date="2008" name="ISME J.">
        <title>Genomic patterns of recombination, clonal divergence and environment in marine microbial populations.</title>
        <authorList>
            <person name="Konstantinidis K.T."/>
            <person name="Delong E.F."/>
        </authorList>
    </citation>
    <scope>NUCLEOTIDE SEQUENCE</scope>
</reference>
<dbReference type="InterPro" id="IPR036786">
    <property type="entry name" value="Ribosome_mat_SBDS_N_sf"/>
</dbReference>
<dbReference type="Gene3D" id="1.10.10.900">
    <property type="entry name" value="SBDS protein C-terminal domain, subdomain 1"/>
    <property type="match status" value="1"/>
</dbReference>
<dbReference type="Gene3D" id="3.30.1250.10">
    <property type="entry name" value="Ribosome maturation protein SBDS, N-terminal domain"/>
    <property type="match status" value="1"/>
</dbReference>
<feature type="domain" description="Ribosome maturation protein SDO1/SBDS C-terminal" evidence="4">
    <location>
        <begin position="176"/>
        <end position="237"/>
    </location>
</feature>
<organism evidence="5">
    <name type="scientific">uncultured marine microorganism HF4000_APKG2H5</name>
    <dbReference type="NCBI Taxonomy" id="455545"/>
    <lineage>
        <taxon>unclassified sequences</taxon>
        <taxon>environmental samples</taxon>
    </lineage>
</organism>
<dbReference type="Gene3D" id="3.30.70.240">
    <property type="match status" value="1"/>
</dbReference>
<sequence>MPLRSHPPSNGMVSLDDAVLARFERGGSRYEILVDPELVDNWKEDHSSVELNDLLAVDQVWSDARTGDRPTSEALERVFGSTDLATCVERILNEGSIQLTTSQRRRMVDEMKKKIVNEIATTATDPRTKLPHPRVRIENALDEARFNADPFLSVEKQVQDAVDLLKPIIPLQFITIKLAFKVPGKDYGGVSQLLRDSMQKEQWLSDGSWACIVEVPGGMKNEIISRVAKRSSEIEVKELD</sequence>
<dbReference type="InterPro" id="IPR037188">
    <property type="entry name" value="Sdo1/SBDS_central_sf"/>
</dbReference>
<evidence type="ECO:0000259" key="4">
    <source>
        <dbReference type="Pfam" id="PF20268"/>
    </source>
</evidence>